<comment type="catalytic activity">
    <reaction evidence="7 8">
        <text>cytidine(34) in tRNA(Ile2) + L-lysine + ATP = lysidine(34) in tRNA(Ile2) + AMP + diphosphate + H(+)</text>
        <dbReference type="Rhea" id="RHEA:43744"/>
        <dbReference type="Rhea" id="RHEA-COMP:10625"/>
        <dbReference type="Rhea" id="RHEA-COMP:10670"/>
        <dbReference type="ChEBI" id="CHEBI:15378"/>
        <dbReference type="ChEBI" id="CHEBI:30616"/>
        <dbReference type="ChEBI" id="CHEBI:32551"/>
        <dbReference type="ChEBI" id="CHEBI:33019"/>
        <dbReference type="ChEBI" id="CHEBI:82748"/>
        <dbReference type="ChEBI" id="CHEBI:83665"/>
        <dbReference type="ChEBI" id="CHEBI:456215"/>
        <dbReference type="EC" id="6.3.4.19"/>
    </reaction>
</comment>
<dbReference type="Gene3D" id="3.40.50.620">
    <property type="entry name" value="HUPs"/>
    <property type="match status" value="1"/>
</dbReference>
<evidence type="ECO:0000313" key="11">
    <source>
        <dbReference type="Proteomes" id="UP000078582"/>
    </source>
</evidence>
<dbReference type="EC" id="6.3.4.19" evidence="8"/>
<evidence type="ECO:0000256" key="2">
    <source>
        <dbReference type="ARBA" id="ARBA00022490"/>
    </source>
</evidence>
<dbReference type="HAMAP" id="MF_01161">
    <property type="entry name" value="tRNA_Ile_lys_synt"/>
    <property type="match status" value="1"/>
</dbReference>
<feature type="domain" description="Lysidine-tRNA(Ile) synthetase C-terminal" evidence="9">
    <location>
        <begin position="377"/>
        <end position="450"/>
    </location>
</feature>
<dbReference type="Pfam" id="PF11734">
    <property type="entry name" value="TilS_C"/>
    <property type="match status" value="1"/>
</dbReference>
<dbReference type="SMART" id="SM00977">
    <property type="entry name" value="TilS_C"/>
    <property type="match status" value="1"/>
</dbReference>
<dbReference type="InterPro" id="IPR012795">
    <property type="entry name" value="tRNA_Ile_lys_synt_N"/>
</dbReference>
<dbReference type="OrthoDB" id="9807403at2"/>
<dbReference type="NCBIfam" id="TIGR02433">
    <property type="entry name" value="lysidine_TilS_C"/>
    <property type="match status" value="1"/>
</dbReference>
<comment type="caution">
    <text evidence="8">Lacks conserved residue(s) required for the propagation of feature annotation.</text>
</comment>
<keyword evidence="5" id="KW-0547">Nucleotide-binding</keyword>
<dbReference type="AlphaFoldDB" id="A0A192GZB3"/>
<evidence type="ECO:0000256" key="4">
    <source>
        <dbReference type="ARBA" id="ARBA00022694"/>
    </source>
</evidence>
<dbReference type="NCBIfam" id="TIGR02432">
    <property type="entry name" value="lysidine_TilS_N"/>
    <property type="match status" value="1"/>
</dbReference>
<evidence type="ECO:0000256" key="5">
    <source>
        <dbReference type="ARBA" id="ARBA00022741"/>
    </source>
</evidence>
<dbReference type="InterPro" id="IPR012796">
    <property type="entry name" value="Lysidine-tRNA-synth_C"/>
</dbReference>
<comment type="subcellular location">
    <subcellularLocation>
        <location evidence="1 8">Cytoplasm</location>
    </subcellularLocation>
</comment>
<dbReference type="GO" id="GO:0032267">
    <property type="term" value="F:tRNA(Ile)-lysidine synthase activity"/>
    <property type="evidence" value="ECO:0007669"/>
    <property type="project" value="UniProtKB-EC"/>
</dbReference>
<keyword evidence="11" id="KW-1185">Reference proteome</keyword>
<sequence length="453" mass="52897">MERRFRQHVQTNHFWSAGQRVLVAVSTGADSMVLLTLLQRLPLNLRPKIGVVHVNHQLRQQSEQEEVFLTAYCQRQRLPLFKTRWLDHPLTGVEQAARQFRYHFFADIMRQHHYSILLTAHHGDDELETILMNLVRGGDIQTMTGIRSQRTFASGRLMRPLLIFSKQELRDYANQQQIKYFDDVTNNDLTFMRNQIRHQVVPILKQDNQQVLAHAVAFSERLQRLLRVNQQFTDEQLQQIGQFSVAGFQGKVSAFKIFSPDQQVLLLDRIVERCLIQQGTTVKESQKQQLLRAILSVTKPQSRIDLANLWRFERSYDLFAFRPRQMKKVSETAVCQLNVGQWQQVDQQQIGLVTEQATLRPGDDVLSVYLAPTELPLIVRHRQPGDQLAIKTGHQSVKRLLINEKVPSEKRERLWLVTTAQNKGLWLLNLKKAQLFNQIQTDKIHYRLVLRNV</sequence>
<dbReference type="STRING" id="375175.AYR53_00295"/>
<organism evidence="10 11">
    <name type="scientific">Loigolactobacillus backii</name>
    <dbReference type="NCBI Taxonomy" id="375175"/>
    <lineage>
        <taxon>Bacteria</taxon>
        <taxon>Bacillati</taxon>
        <taxon>Bacillota</taxon>
        <taxon>Bacilli</taxon>
        <taxon>Lactobacillales</taxon>
        <taxon>Lactobacillaceae</taxon>
        <taxon>Loigolactobacillus</taxon>
    </lineage>
</organism>
<dbReference type="GeneID" id="42980674"/>
<protein>
    <recommendedName>
        <fullName evidence="8">tRNA(Ile)-lysidine synthase</fullName>
        <ecNumber evidence="8">6.3.4.19</ecNumber>
    </recommendedName>
    <alternativeName>
        <fullName evidence="8">tRNA(Ile)-2-lysyl-cytidine synthase</fullName>
    </alternativeName>
    <alternativeName>
        <fullName evidence="8">tRNA(Ile)-lysidine synthetase</fullName>
    </alternativeName>
</protein>
<dbReference type="InterPro" id="IPR014729">
    <property type="entry name" value="Rossmann-like_a/b/a_fold"/>
</dbReference>
<keyword evidence="3 8" id="KW-0436">Ligase</keyword>
<keyword evidence="4 8" id="KW-0819">tRNA processing</keyword>
<keyword evidence="2 8" id="KW-0963">Cytoplasm</keyword>
<evidence type="ECO:0000313" key="10">
    <source>
        <dbReference type="EMBL" id="ANK61327.1"/>
    </source>
</evidence>
<dbReference type="InterPro" id="IPR012094">
    <property type="entry name" value="tRNA_Ile_lys_synt"/>
</dbReference>
<evidence type="ECO:0000256" key="7">
    <source>
        <dbReference type="ARBA" id="ARBA00048539"/>
    </source>
</evidence>
<proteinExistence type="inferred from homology"/>
<comment type="similarity">
    <text evidence="8">Belongs to the tRNA(Ile)-lysidine synthase family.</text>
</comment>
<dbReference type="SUPFAM" id="SSF56037">
    <property type="entry name" value="PheT/TilS domain"/>
    <property type="match status" value="1"/>
</dbReference>
<dbReference type="SUPFAM" id="SSF52402">
    <property type="entry name" value="Adenine nucleotide alpha hydrolases-like"/>
    <property type="match status" value="1"/>
</dbReference>
<evidence type="ECO:0000256" key="1">
    <source>
        <dbReference type="ARBA" id="ARBA00004496"/>
    </source>
</evidence>
<reference evidence="10 11" key="1">
    <citation type="submission" date="2016-03" db="EMBL/GenBank/DDBJ databases">
        <title>Pediococcus and Lactobacillus from brewery environment - whole genome sequencing and assembly.</title>
        <authorList>
            <person name="Behr J."/>
            <person name="Geissler A.J."/>
            <person name="Vogel R.F."/>
        </authorList>
    </citation>
    <scope>NUCLEOTIDE SEQUENCE [LARGE SCALE GENOMIC DNA]</scope>
    <source>
        <strain evidence="10 11">TMW 1.1989</strain>
    </source>
</reference>
<keyword evidence="6" id="KW-0067">ATP-binding</keyword>
<gene>
    <name evidence="8" type="primary">tilS</name>
    <name evidence="10" type="ORF">AYR53_00295</name>
</gene>
<dbReference type="GO" id="GO:0005524">
    <property type="term" value="F:ATP binding"/>
    <property type="evidence" value="ECO:0007669"/>
    <property type="project" value="UniProtKB-KW"/>
</dbReference>
<dbReference type="RefSeq" id="WP_068279997.1">
    <property type="nucleotide sequence ID" value="NZ_CP014873.1"/>
</dbReference>
<evidence type="ECO:0000256" key="3">
    <source>
        <dbReference type="ARBA" id="ARBA00022598"/>
    </source>
</evidence>
<accession>A0A192GZB3</accession>
<dbReference type="PANTHER" id="PTHR43033">
    <property type="entry name" value="TRNA(ILE)-LYSIDINE SYNTHASE-RELATED"/>
    <property type="match status" value="1"/>
</dbReference>
<dbReference type="EMBL" id="CP014873">
    <property type="protein sequence ID" value="ANK61327.1"/>
    <property type="molecule type" value="Genomic_DNA"/>
</dbReference>
<comment type="function">
    <text evidence="8">Ligates lysine onto the cytidine present at position 34 of the AUA codon-specific tRNA(Ile) that contains the anticodon CAU, in an ATP-dependent manner. Cytidine is converted to lysidine, thus changing the amino acid specificity of the tRNA from methionine to isoleucine.</text>
</comment>
<dbReference type="CDD" id="cd01992">
    <property type="entry name" value="TilS_N"/>
    <property type="match status" value="1"/>
</dbReference>
<name>A0A192GZB3_9LACO</name>
<dbReference type="GO" id="GO:0005737">
    <property type="term" value="C:cytoplasm"/>
    <property type="evidence" value="ECO:0007669"/>
    <property type="project" value="UniProtKB-SubCell"/>
</dbReference>
<dbReference type="PANTHER" id="PTHR43033:SF1">
    <property type="entry name" value="TRNA(ILE)-LYSIDINE SYNTHASE-RELATED"/>
    <property type="match status" value="1"/>
</dbReference>
<dbReference type="Proteomes" id="UP000078582">
    <property type="component" value="Chromosome"/>
</dbReference>
<dbReference type="InterPro" id="IPR011063">
    <property type="entry name" value="TilS/TtcA_N"/>
</dbReference>
<evidence type="ECO:0000259" key="9">
    <source>
        <dbReference type="SMART" id="SM00977"/>
    </source>
</evidence>
<dbReference type="GO" id="GO:0006400">
    <property type="term" value="P:tRNA modification"/>
    <property type="evidence" value="ECO:0007669"/>
    <property type="project" value="UniProtKB-UniRule"/>
</dbReference>
<evidence type="ECO:0000256" key="6">
    <source>
        <dbReference type="ARBA" id="ARBA00022840"/>
    </source>
</evidence>
<evidence type="ECO:0000256" key="8">
    <source>
        <dbReference type="HAMAP-Rule" id="MF_01161"/>
    </source>
</evidence>
<dbReference type="Pfam" id="PF01171">
    <property type="entry name" value="ATP_bind_3"/>
    <property type="match status" value="1"/>
</dbReference>